<name>A0A841EER4_9BACT</name>
<evidence type="ECO:0000313" key="7">
    <source>
        <dbReference type="Proteomes" id="UP000524404"/>
    </source>
</evidence>
<accession>A0A841EER4</accession>
<keyword evidence="7" id="KW-1185">Reference proteome</keyword>
<dbReference type="NCBIfam" id="TIGR00012">
    <property type="entry name" value="L29"/>
    <property type="match status" value="1"/>
</dbReference>
<dbReference type="GO" id="GO:0003735">
    <property type="term" value="F:structural constituent of ribosome"/>
    <property type="evidence" value="ECO:0007669"/>
    <property type="project" value="InterPro"/>
</dbReference>
<dbReference type="EMBL" id="JACHKT010000001">
    <property type="protein sequence ID" value="MBB6001486.1"/>
    <property type="molecule type" value="Genomic_DNA"/>
</dbReference>
<dbReference type="InterPro" id="IPR036049">
    <property type="entry name" value="Ribosomal_uL29_sf"/>
</dbReference>
<dbReference type="HAMAP" id="MF_00374">
    <property type="entry name" value="Ribosomal_uL29"/>
    <property type="match status" value="1"/>
</dbReference>
<dbReference type="GO" id="GO:0006412">
    <property type="term" value="P:translation"/>
    <property type="evidence" value="ECO:0007669"/>
    <property type="project" value="UniProtKB-UniRule"/>
</dbReference>
<evidence type="ECO:0000256" key="4">
    <source>
        <dbReference type="ARBA" id="ARBA00035204"/>
    </source>
</evidence>
<dbReference type="CDD" id="cd00427">
    <property type="entry name" value="Ribosomal_L29_HIP"/>
    <property type="match status" value="1"/>
</dbReference>
<dbReference type="GO" id="GO:1990904">
    <property type="term" value="C:ribonucleoprotein complex"/>
    <property type="evidence" value="ECO:0007669"/>
    <property type="project" value="UniProtKB-KW"/>
</dbReference>
<evidence type="ECO:0000313" key="6">
    <source>
        <dbReference type="EMBL" id="MBB6001486.1"/>
    </source>
</evidence>
<evidence type="ECO:0000256" key="1">
    <source>
        <dbReference type="ARBA" id="ARBA00009254"/>
    </source>
</evidence>
<comment type="similarity">
    <text evidence="1 5">Belongs to the universal ribosomal protein uL29 family.</text>
</comment>
<dbReference type="GO" id="GO:0005840">
    <property type="term" value="C:ribosome"/>
    <property type="evidence" value="ECO:0007669"/>
    <property type="project" value="UniProtKB-KW"/>
</dbReference>
<reference evidence="6 7" key="1">
    <citation type="submission" date="2020-08" db="EMBL/GenBank/DDBJ databases">
        <title>Functional genomics of gut bacteria from endangered species of beetles.</title>
        <authorList>
            <person name="Carlos-Shanley C."/>
        </authorList>
    </citation>
    <scope>NUCLEOTIDE SEQUENCE [LARGE SCALE GENOMIC DNA]</scope>
    <source>
        <strain evidence="6 7">S00070</strain>
    </source>
</reference>
<comment type="caution">
    <text evidence="6">The sequence shown here is derived from an EMBL/GenBank/DDBJ whole genome shotgun (WGS) entry which is preliminary data.</text>
</comment>
<dbReference type="AlphaFoldDB" id="A0A841EER4"/>
<protein>
    <recommendedName>
        <fullName evidence="4 5">Large ribosomal subunit protein uL29</fullName>
    </recommendedName>
</protein>
<dbReference type="SUPFAM" id="SSF46561">
    <property type="entry name" value="Ribosomal protein L29 (L29p)"/>
    <property type="match status" value="1"/>
</dbReference>
<proteinExistence type="inferred from homology"/>
<evidence type="ECO:0000256" key="3">
    <source>
        <dbReference type="ARBA" id="ARBA00023274"/>
    </source>
</evidence>
<dbReference type="Gene3D" id="1.10.287.310">
    <property type="match status" value="1"/>
</dbReference>
<keyword evidence="2 5" id="KW-0689">Ribosomal protein</keyword>
<keyword evidence="3 5" id="KW-0687">Ribonucleoprotein</keyword>
<dbReference type="InterPro" id="IPR001854">
    <property type="entry name" value="Ribosomal_uL29"/>
</dbReference>
<organism evidence="6 7">
    <name type="scientific">Arcicella rosea</name>
    <dbReference type="NCBI Taxonomy" id="502909"/>
    <lineage>
        <taxon>Bacteria</taxon>
        <taxon>Pseudomonadati</taxon>
        <taxon>Bacteroidota</taxon>
        <taxon>Cytophagia</taxon>
        <taxon>Cytophagales</taxon>
        <taxon>Flectobacillaceae</taxon>
        <taxon>Arcicella</taxon>
    </lineage>
</organism>
<evidence type="ECO:0000256" key="2">
    <source>
        <dbReference type="ARBA" id="ARBA00022980"/>
    </source>
</evidence>
<dbReference type="RefSeq" id="WP_184128562.1">
    <property type="nucleotide sequence ID" value="NZ_JACHKT010000001.1"/>
</dbReference>
<evidence type="ECO:0000256" key="5">
    <source>
        <dbReference type="HAMAP-Rule" id="MF_00374"/>
    </source>
</evidence>
<sequence>MKNAEIQKLSAEELVSTLASEKEALARLKFAHAISPIENPLRIREARKVIARLETAISAAK</sequence>
<dbReference type="Proteomes" id="UP000524404">
    <property type="component" value="Unassembled WGS sequence"/>
</dbReference>
<dbReference type="Pfam" id="PF00831">
    <property type="entry name" value="Ribosomal_L29"/>
    <property type="match status" value="1"/>
</dbReference>
<gene>
    <name evidence="5" type="primary">rpmC</name>
    <name evidence="6" type="ORF">HNP25_000125</name>
</gene>